<name>A0ABR3DNL8_NEUIN</name>
<proteinExistence type="predicted"/>
<evidence type="ECO:0000313" key="2">
    <source>
        <dbReference type="EMBL" id="KAL0474256.1"/>
    </source>
</evidence>
<evidence type="ECO:0000256" key="1">
    <source>
        <dbReference type="SAM" id="SignalP"/>
    </source>
</evidence>
<sequence length="105" mass="11582">MGECRGLGCLPLLGLCVRPAVWVLGWPVTVDAGYDDGFPLLWFDCRVSCWFNRGVHQRCPVINRVLPIGTLDQIMEGTTVKAFRGRRRTESGAGVKVTGTDCEVE</sequence>
<dbReference type="Proteomes" id="UP001451303">
    <property type="component" value="Unassembled WGS sequence"/>
</dbReference>
<evidence type="ECO:0000313" key="3">
    <source>
        <dbReference type="Proteomes" id="UP001451303"/>
    </source>
</evidence>
<comment type="caution">
    <text evidence="2">The sequence shown here is derived from an EMBL/GenBank/DDBJ whole genome shotgun (WGS) entry which is preliminary data.</text>
</comment>
<evidence type="ECO:0008006" key="4">
    <source>
        <dbReference type="Google" id="ProtNLM"/>
    </source>
</evidence>
<protein>
    <recommendedName>
        <fullName evidence="4">Secreted protein</fullName>
    </recommendedName>
</protein>
<dbReference type="EMBL" id="JAVLET010000001">
    <property type="protein sequence ID" value="KAL0474256.1"/>
    <property type="molecule type" value="Genomic_DNA"/>
</dbReference>
<accession>A0ABR3DNL8</accession>
<keyword evidence="3" id="KW-1185">Reference proteome</keyword>
<organism evidence="2 3">
    <name type="scientific">Neurospora intermedia</name>
    <dbReference type="NCBI Taxonomy" id="5142"/>
    <lineage>
        <taxon>Eukaryota</taxon>
        <taxon>Fungi</taxon>
        <taxon>Dikarya</taxon>
        <taxon>Ascomycota</taxon>
        <taxon>Pezizomycotina</taxon>
        <taxon>Sordariomycetes</taxon>
        <taxon>Sordariomycetidae</taxon>
        <taxon>Sordariales</taxon>
        <taxon>Sordariaceae</taxon>
        <taxon>Neurospora</taxon>
    </lineage>
</organism>
<feature type="signal peptide" evidence="1">
    <location>
        <begin position="1"/>
        <end position="32"/>
    </location>
</feature>
<keyword evidence="1" id="KW-0732">Signal</keyword>
<feature type="chain" id="PRO_5047089993" description="Secreted protein" evidence="1">
    <location>
        <begin position="33"/>
        <end position="105"/>
    </location>
</feature>
<gene>
    <name evidence="2" type="ORF">QR685DRAFT_3059</name>
</gene>
<reference evidence="2 3" key="1">
    <citation type="submission" date="2023-09" db="EMBL/GenBank/DDBJ databases">
        <title>Multi-omics analysis of a traditional fermented food reveals byproduct-associated fungal strains for waste-to-food upcycling.</title>
        <authorList>
            <consortium name="Lawrence Berkeley National Laboratory"/>
            <person name="Rekdal V.M."/>
            <person name="Villalobos-Escobedo J.M."/>
            <person name="Rodriguez-Valeron N."/>
            <person name="Garcia M.O."/>
            <person name="Vasquez D.P."/>
            <person name="Damayanti I."/>
            <person name="Sorensen P.M."/>
            <person name="Baidoo E.E."/>
            <person name="De Carvalho A.C."/>
            <person name="Riley R."/>
            <person name="Lipzen A."/>
            <person name="He G."/>
            <person name="Yan M."/>
            <person name="Haridas S."/>
            <person name="Daum C."/>
            <person name="Yoshinaga Y."/>
            <person name="Ng V."/>
            <person name="Grigoriev I.V."/>
            <person name="Munk R."/>
            <person name="Nuraida L."/>
            <person name="Wijaya C.H."/>
            <person name="Morales P.-C."/>
            <person name="Keasling J.D."/>
        </authorList>
    </citation>
    <scope>NUCLEOTIDE SEQUENCE [LARGE SCALE GENOMIC DNA]</scope>
    <source>
        <strain evidence="2 3">FGSC 2613</strain>
    </source>
</reference>